<dbReference type="PANTHER" id="PTHR31909">
    <property type="entry name" value="CHROMOSOME 20 ORF85 FAMILY MEMBER"/>
    <property type="match status" value="1"/>
</dbReference>
<gene>
    <name evidence="2" type="ORF">HK099_000255</name>
</gene>
<sequence>MAEGGGIKHEKRIHNVVHDDAIWRQTINYELNTAKNWDKSWGFVCDAYKTHLDIPEKNSRLPPLKNKNYSQQPNASGLPSKLCPGLTKDANSLISDWLLTYDTPRIVNYRFPASKYTYPATTSNEVGWPWGRNSQYGNEEPAKKKIDNNDNQFQSKPTKNNFPPLYYTLERFGNHARGKQENLKWFGGSLEGLN</sequence>
<dbReference type="AlphaFoldDB" id="A0AAD5U4J5"/>
<evidence type="ECO:0000313" key="3">
    <source>
        <dbReference type="Proteomes" id="UP001211065"/>
    </source>
</evidence>
<evidence type="ECO:0000256" key="1">
    <source>
        <dbReference type="SAM" id="MobiDB-lite"/>
    </source>
</evidence>
<feature type="region of interest" description="Disordered" evidence="1">
    <location>
        <begin position="57"/>
        <end position="81"/>
    </location>
</feature>
<feature type="region of interest" description="Disordered" evidence="1">
    <location>
        <begin position="138"/>
        <end position="160"/>
    </location>
</feature>
<reference evidence="2" key="1">
    <citation type="submission" date="2020-05" db="EMBL/GenBank/DDBJ databases">
        <title>Phylogenomic resolution of chytrid fungi.</title>
        <authorList>
            <person name="Stajich J.E."/>
            <person name="Amses K."/>
            <person name="Simmons R."/>
            <person name="Seto K."/>
            <person name="Myers J."/>
            <person name="Bonds A."/>
            <person name="Quandt C.A."/>
            <person name="Barry K."/>
            <person name="Liu P."/>
            <person name="Grigoriev I."/>
            <person name="Longcore J.E."/>
            <person name="James T.Y."/>
        </authorList>
    </citation>
    <scope>NUCLEOTIDE SEQUENCE</scope>
    <source>
        <strain evidence="2">JEL0476</strain>
    </source>
</reference>
<dbReference type="Proteomes" id="UP001211065">
    <property type="component" value="Unassembled WGS sequence"/>
</dbReference>
<feature type="compositionally biased region" description="Polar residues" evidence="1">
    <location>
        <begin position="149"/>
        <end position="160"/>
    </location>
</feature>
<dbReference type="EMBL" id="JADGJW010000105">
    <property type="protein sequence ID" value="KAJ3224097.1"/>
    <property type="molecule type" value="Genomic_DNA"/>
</dbReference>
<dbReference type="InterPro" id="IPR020339">
    <property type="entry name" value="C20orf85-like"/>
</dbReference>
<dbReference type="PANTHER" id="PTHR31909:SF3">
    <property type="entry name" value="SIMILAR TO PROTEIN C20ORF85 HOMOLOG"/>
    <property type="match status" value="1"/>
</dbReference>
<evidence type="ECO:0000313" key="2">
    <source>
        <dbReference type="EMBL" id="KAJ3224097.1"/>
    </source>
</evidence>
<feature type="compositionally biased region" description="Polar residues" evidence="1">
    <location>
        <begin position="67"/>
        <end position="77"/>
    </location>
</feature>
<name>A0AAD5U4J5_9FUNG</name>
<dbReference type="Pfam" id="PF14945">
    <property type="entry name" value="LLC1"/>
    <property type="match status" value="1"/>
</dbReference>
<proteinExistence type="predicted"/>
<protein>
    <submittedName>
        <fullName evidence="2">Uncharacterized protein</fullName>
    </submittedName>
</protein>
<comment type="caution">
    <text evidence="2">The sequence shown here is derived from an EMBL/GenBank/DDBJ whole genome shotgun (WGS) entry which is preliminary data.</text>
</comment>
<accession>A0AAD5U4J5</accession>
<keyword evidence="3" id="KW-1185">Reference proteome</keyword>
<organism evidence="2 3">
    <name type="scientific">Clydaea vesicula</name>
    <dbReference type="NCBI Taxonomy" id="447962"/>
    <lineage>
        <taxon>Eukaryota</taxon>
        <taxon>Fungi</taxon>
        <taxon>Fungi incertae sedis</taxon>
        <taxon>Chytridiomycota</taxon>
        <taxon>Chytridiomycota incertae sedis</taxon>
        <taxon>Chytridiomycetes</taxon>
        <taxon>Lobulomycetales</taxon>
        <taxon>Lobulomycetaceae</taxon>
        <taxon>Clydaea</taxon>
    </lineage>
</organism>